<proteinExistence type="predicted"/>
<evidence type="ECO:0000256" key="1">
    <source>
        <dbReference type="SAM" id="MobiDB-lite"/>
    </source>
</evidence>
<keyword evidence="3" id="KW-1185">Reference proteome</keyword>
<dbReference type="Proteomes" id="UP000645828">
    <property type="component" value="Unassembled WGS sequence"/>
</dbReference>
<protein>
    <submittedName>
        <fullName evidence="2">(raccoon dog) hypothetical protein</fullName>
    </submittedName>
</protein>
<dbReference type="EMBL" id="CAJHUB010000764">
    <property type="protein sequence ID" value="CAD7688042.1"/>
    <property type="molecule type" value="Genomic_DNA"/>
</dbReference>
<reference evidence="2" key="1">
    <citation type="submission" date="2020-12" db="EMBL/GenBank/DDBJ databases">
        <authorList>
            <consortium name="Molecular Ecology Group"/>
        </authorList>
    </citation>
    <scope>NUCLEOTIDE SEQUENCE</scope>
    <source>
        <strain evidence="2">TBG_1078</strain>
    </source>
</reference>
<sequence>MDLESHPQRGPAPACLDPKVEALWEARGPLGTAPRGKGRNPAGRGPTGSGPPG</sequence>
<evidence type="ECO:0000313" key="3">
    <source>
        <dbReference type="Proteomes" id="UP000645828"/>
    </source>
</evidence>
<dbReference type="AlphaFoldDB" id="A0A811ZH98"/>
<feature type="region of interest" description="Disordered" evidence="1">
    <location>
        <begin position="1"/>
        <end position="53"/>
    </location>
</feature>
<comment type="caution">
    <text evidence="2">The sequence shown here is derived from an EMBL/GenBank/DDBJ whole genome shotgun (WGS) entry which is preliminary data.</text>
</comment>
<organism evidence="2 3">
    <name type="scientific">Nyctereutes procyonoides</name>
    <name type="common">Raccoon dog</name>
    <name type="synonym">Canis procyonoides</name>
    <dbReference type="NCBI Taxonomy" id="34880"/>
    <lineage>
        <taxon>Eukaryota</taxon>
        <taxon>Metazoa</taxon>
        <taxon>Chordata</taxon>
        <taxon>Craniata</taxon>
        <taxon>Vertebrata</taxon>
        <taxon>Euteleostomi</taxon>
        <taxon>Mammalia</taxon>
        <taxon>Eutheria</taxon>
        <taxon>Laurasiatheria</taxon>
        <taxon>Carnivora</taxon>
        <taxon>Caniformia</taxon>
        <taxon>Canidae</taxon>
        <taxon>Nyctereutes</taxon>
    </lineage>
</organism>
<name>A0A811ZH98_NYCPR</name>
<accession>A0A811ZH98</accession>
<evidence type="ECO:0000313" key="2">
    <source>
        <dbReference type="EMBL" id="CAD7688042.1"/>
    </source>
</evidence>
<gene>
    <name evidence="2" type="ORF">NYPRO_LOCUS20836</name>
</gene>